<proteinExistence type="predicted"/>
<dbReference type="EMBL" id="BSRA01000003">
    <property type="protein sequence ID" value="GLV13087.1"/>
    <property type="molecule type" value="Genomic_DNA"/>
</dbReference>
<dbReference type="RefSeq" id="WP_040290309.1">
    <property type="nucleotide sequence ID" value="NZ_BSRA01000003.1"/>
</dbReference>
<dbReference type="EMBL" id="FNOJ01000015">
    <property type="protein sequence ID" value="SDW80150.1"/>
    <property type="molecule type" value="Genomic_DNA"/>
</dbReference>
<dbReference type="Proteomes" id="UP001157137">
    <property type="component" value="Unassembled WGS sequence"/>
</dbReference>
<evidence type="ECO:0000313" key="2">
    <source>
        <dbReference type="EMBL" id="SDW80150.1"/>
    </source>
</evidence>
<evidence type="ECO:0000313" key="3">
    <source>
        <dbReference type="Proteomes" id="UP000182589"/>
    </source>
</evidence>
<gene>
    <name evidence="1" type="ORF">Heshes_07710</name>
    <name evidence="2" type="ORF">SAMN04489725_11546</name>
</gene>
<organism evidence="2 3">
    <name type="scientific">Alicyclobacillus hesperidum</name>
    <dbReference type="NCBI Taxonomy" id="89784"/>
    <lineage>
        <taxon>Bacteria</taxon>
        <taxon>Bacillati</taxon>
        <taxon>Bacillota</taxon>
        <taxon>Bacilli</taxon>
        <taxon>Bacillales</taxon>
        <taxon>Alicyclobacillaceae</taxon>
        <taxon>Alicyclobacillus</taxon>
    </lineage>
</organism>
<sequence length="118" mass="13210">MSASLQLPGDELEQRICTLGQLAIQLLEEHRFQEAAAVMMNRGNALVGWLSAESRDRTEAVFQKIKDQTNQIVALATEHHAEVSKAVFALLDASPALKAYAKSRCMSSTHWKDEEDRR</sequence>
<reference evidence="2" key="1">
    <citation type="submission" date="2016-10" db="EMBL/GenBank/DDBJ databases">
        <authorList>
            <person name="de Groot N.N."/>
        </authorList>
    </citation>
    <scope>NUCLEOTIDE SEQUENCE [LARGE SCALE GENOMIC DNA]</scope>
    <source>
        <strain evidence="2">DSM 12489</strain>
    </source>
</reference>
<dbReference type="STRING" id="89784.SAMN04489725_11546"/>
<protein>
    <submittedName>
        <fullName evidence="2">Uncharacterized protein</fullName>
    </submittedName>
</protein>
<keyword evidence="3" id="KW-1185">Reference proteome</keyword>
<name>A0A1H2WHT0_9BACL</name>
<dbReference type="Proteomes" id="UP000182589">
    <property type="component" value="Unassembled WGS sequence"/>
</dbReference>
<reference evidence="3" key="2">
    <citation type="submission" date="2016-10" db="EMBL/GenBank/DDBJ databases">
        <authorList>
            <person name="Varghese N."/>
        </authorList>
    </citation>
    <scope>NUCLEOTIDE SEQUENCE [LARGE SCALE GENOMIC DNA]</scope>
    <source>
        <strain evidence="3">DSM 12489</strain>
    </source>
</reference>
<reference evidence="1" key="3">
    <citation type="submission" date="2023-02" db="EMBL/GenBank/DDBJ databases">
        <title>Proposal of a novel subspecies: Alicyclobacillus hesperidum subspecies aegle.</title>
        <authorList>
            <person name="Goto K."/>
            <person name="Fujii T."/>
            <person name="Yasui K."/>
            <person name="Mochida K."/>
            <person name="Kato-Tanaka Y."/>
            <person name="Morohoshi S."/>
            <person name="An S.Y."/>
            <person name="Kasai H."/>
            <person name="Yokota A."/>
        </authorList>
    </citation>
    <scope>NUCLEOTIDE SEQUENCE</scope>
    <source>
        <strain evidence="1">DSM 12766</strain>
    </source>
</reference>
<evidence type="ECO:0000313" key="1">
    <source>
        <dbReference type="EMBL" id="GLV13087.1"/>
    </source>
</evidence>
<dbReference type="AlphaFoldDB" id="A0A1H2WHT0"/>
<accession>A0A1H2WHT0</accession>